<evidence type="ECO:0000313" key="3">
    <source>
        <dbReference type="Proteomes" id="UP001165060"/>
    </source>
</evidence>
<accession>A0ABQ6N748</accession>
<evidence type="ECO:0000256" key="1">
    <source>
        <dbReference type="SAM" id="Phobius"/>
    </source>
</evidence>
<dbReference type="Proteomes" id="UP001165060">
    <property type="component" value="Unassembled WGS sequence"/>
</dbReference>
<sequence length="135" mass="14707">MNQAPTGDPDDNLWKWIMLAALLVLLLVKAPLLKAITDKQIARIDSLEDPRVWNFYSPLGLLCLGVGIPLVKVLELRTAYSYASRIVFAASGSAVGLLLGVCGVIVLARVYQEWGTEENQALDTKLLDKAAQSIV</sequence>
<organism evidence="2 3">
    <name type="scientific">Tetraparma gracilis</name>
    <dbReference type="NCBI Taxonomy" id="2962635"/>
    <lineage>
        <taxon>Eukaryota</taxon>
        <taxon>Sar</taxon>
        <taxon>Stramenopiles</taxon>
        <taxon>Ochrophyta</taxon>
        <taxon>Bolidophyceae</taxon>
        <taxon>Parmales</taxon>
        <taxon>Triparmaceae</taxon>
        <taxon>Tetraparma</taxon>
    </lineage>
</organism>
<keyword evidence="1" id="KW-0812">Transmembrane</keyword>
<feature type="transmembrane region" description="Helical" evidence="1">
    <location>
        <begin position="13"/>
        <end position="32"/>
    </location>
</feature>
<keyword evidence="1" id="KW-0472">Membrane</keyword>
<keyword evidence="3" id="KW-1185">Reference proteome</keyword>
<gene>
    <name evidence="2" type="ORF">TeGR_g8150</name>
</gene>
<feature type="transmembrane region" description="Helical" evidence="1">
    <location>
        <begin position="86"/>
        <end position="108"/>
    </location>
</feature>
<reference evidence="2 3" key="1">
    <citation type="journal article" date="2023" name="Commun. Biol.">
        <title>Genome analysis of Parmales, the sister group of diatoms, reveals the evolutionary specialization of diatoms from phago-mixotrophs to photoautotrophs.</title>
        <authorList>
            <person name="Ban H."/>
            <person name="Sato S."/>
            <person name="Yoshikawa S."/>
            <person name="Yamada K."/>
            <person name="Nakamura Y."/>
            <person name="Ichinomiya M."/>
            <person name="Sato N."/>
            <person name="Blanc-Mathieu R."/>
            <person name="Endo H."/>
            <person name="Kuwata A."/>
            <person name="Ogata H."/>
        </authorList>
    </citation>
    <scope>NUCLEOTIDE SEQUENCE [LARGE SCALE GENOMIC DNA]</scope>
</reference>
<comment type="caution">
    <text evidence="2">The sequence shown here is derived from an EMBL/GenBank/DDBJ whole genome shotgun (WGS) entry which is preliminary data.</text>
</comment>
<name>A0ABQ6N748_9STRA</name>
<protein>
    <submittedName>
        <fullName evidence="2">Uncharacterized protein</fullName>
    </submittedName>
</protein>
<dbReference type="EMBL" id="BRYB01001060">
    <property type="protein sequence ID" value="GMI42315.1"/>
    <property type="molecule type" value="Genomic_DNA"/>
</dbReference>
<evidence type="ECO:0000313" key="2">
    <source>
        <dbReference type="EMBL" id="GMI42315.1"/>
    </source>
</evidence>
<feature type="transmembrane region" description="Helical" evidence="1">
    <location>
        <begin position="53"/>
        <end position="74"/>
    </location>
</feature>
<proteinExistence type="predicted"/>
<keyword evidence="1" id="KW-1133">Transmembrane helix</keyword>